<dbReference type="EMBL" id="MGFH01000241">
    <property type="protein sequence ID" value="OGM01120.1"/>
    <property type="molecule type" value="Genomic_DNA"/>
</dbReference>
<dbReference type="AlphaFoldDB" id="A0A1F7WEA5"/>
<evidence type="ECO:0000256" key="3">
    <source>
        <dbReference type="ARBA" id="ARBA00038374"/>
    </source>
</evidence>
<dbReference type="Gene3D" id="2.40.30.10">
    <property type="entry name" value="Translation factors"/>
    <property type="match status" value="1"/>
</dbReference>
<dbReference type="GO" id="GO:0006508">
    <property type="term" value="P:proteolysis"/>
    <property type="evidence" value="ECO:0007669"/>
    <property type="project" value="UniProtKB-KW"/>
</dbReference>
<dbReference type="InterPro" id="IPR032525">
    <property type="entry name" value="Peptidase_U32_C"/>
</dbReference>
<proteinExistence type="inferred from homology"/>
<evidence type="ECO:0000313" key="5">
    <source>
        <dbReference type="EMBL" id="OGM01120.1"/>
    </source>
</evidence>
<evidence type="ECO:0000256" key="2">
    <source>
        <dbReference type="ARBA" id="ARBA00022801"/>
    </source>
</evidence>
<evidence type="ECO:0000256" key="1">
    <source>
        <dbReference type="ARBA" id="ARBA00022670"/>
    </source>
</evidence>
<sequence>MNSCGDKAPAVKKPELVVGAGDMEKLKVAAHFGADSIYCGASDFSLRAKGRNFSRDELAYAADYLHKLGRKIYITVNAIMHEDRLDDLDDYLLFLDSINADAVIFSDMAVLSAARRLGIKPRLHLSTQASAANSRAIEFYRANGVARVNLARECSLAEIEKFPRFADISLEAFIHGAMCVSYSGRCLLSNFLAARGANDGACAQACRWKYHIVEEKRPGEYMPVAEDFEGRGAYIFNSRDLMALELLPRLYNAGITAFKIEGRIKGPHYVGLVTLAYRKAFDAFYDALLGGREFKPAPEIYDMLNSISNRGYITGFYLDRAGASSHNYESSDYIKTYRLVGVVKSRLAADEFLISVKNNITAGRTYEFVTNEGIFPAEISMMKTPDGEIKPKAVNPNEVIISLASQTNIAPGESDLIRERNCD</sequence>
<keyword evidence="2" id="KW-0378">Hydrolase</keyword>
<comment type="caution">
    <text evidence="5">The sequence shown here is derived from an EMBL/GenBank/DDBJ whole genome shotgun (WGS) entry which is preliminary data.</text>
</comment>
<dbReference type="InterPro" id="IPR001539">
    <property type="entry name" value="Peptidase_U32"/>
</dbReference>
<dbReference type="PANTHER" id="PTHR30217">
    <property type="entry name" value="PEPTIDASE U32 FAMILY"/>
    <property type="match status" value="1"/>
</dbReference>
<keyword evidence="1" id="KW-0645">Protease</keyword>
<feature type="domain" description="Peptidase family U32 C-terminal" evidence="4">
    <location>
        <begin position="336"/>
        <end position="402"/>
    </location>
</feature>
<accession>A0A1F7WEA5</accession>
<comment type="similarity">
    <text evidence="3">Belongs to the peptidase U32 family.</text>
</comment>
<name>A0A1F7WEA5_9BACT</name>
<organism evidence="5 6">
    <name type="scientific">Candidatus Wallbacteria bacterium GWC2_49_35</name>
    <dbReference type="NCBI Taxonomy" id="1817813"/>
    <lineage>
        <taxon>Bacteria</taxon>
        <taxon>Candidatus Walliibacteriota</taxon>
    </lineage>
</organism>
<dbReference type="GO" id="GO:0008233">
    <property type="term" value="F:peptidase activity"/>
    <property type="evidence" value="ECO:0007669"/>
    <property type="project" value="UniProtKB-KW"/>
</dbReference>
<evidence type="ECO:0000259" key="4">
    <source>
        <dbReference type="Pfam" id="PF16325"/>
    </source>
</evidence>
<protein>
    <recommendedName>
        <fullName evidence="4">Peptidase family U32 C-terminal domain-containing protein</fullName>
    </recommendedName>
</protein>
<dbReference type="InterPro" id="IPR051454">
    <property type="entry name" value="RNA/ubiquinone_mod_enzymes"/>
</dbReference>
<evidence type="ECO:0000313" key="6">
    <source>
        <dbReference type="Proteomes" id="UP000178735"/>
    </source>
</evidence>
<dbReference type="PANTHER" id="PTHR30217:SF6">
    <property type="entry name" value="TRNA HYDROXYLATION PROTEIN P"/>
    <property type="match status" value="1"/>
</dbReference>
<dbReference type="Proteomes" id="UP000178735">
    <property type="component" value="Unassembled WGS sequence"/>
</dbReference>
<dbReference type="PROSITE" id="PS01276">
    <property type="entry name" value="PEPTIDASE_U32"/>
    <property type="match status" value="1"/>
</dbReference>
<dbReference type="Pfam" id="PF16325">
    <property type="entry name" value="Peptidase_U32_C"/>
    <property type="match status" value="1"/>
</dbReference>
<dbReference type="Pfam" id="PF01136">
    <property type="entry name" value="Peptidase_U32"/>
    <property type="match status" value="1"/>
</dbReference>
<gene>
    <name evidence="5" type="ORF">A2008_03660</name>
</gene>
<dbReference type="STRING" id="1817813.A2008_03660"/>
<reference evidence="5 6" key="1">
    <citation type="journal article" date="2016" name="Nat. Commun.">
        <title>Thousands of microbial genomes shed light on interconnected biogeochemical processes in an aquifer system.</title>
        <authorList>
            <person name="Anantharaman K."/>
            <person name="Brown C.T."/>
            <person name="Hug L.A."/>
            <person name="Sharon I."/>
            <person name="Castelle C.J."/>
            <person name="Probst A.J."/>
            <person name="Thomas B.C."/>
            <person name="Singh A."/>
            <person name="Wilkins M.J."/>
            <person name="Karaoz U."/>
            <person name="Brodie E.L."/>
            <person name="Williams K.H."/>
            <person name="Hubbard S.S."/>
            <person name="Banfield J.F."/>
        </authorList>
    </citation>
    <scope>NUCLEOTIDE SEQUENCE [LARGE SCALE GENOMIC DNA]</scope>
</reference>